<reference evidence="2" key="1">
    <citation type="submission" date="2020-05" db="EMBL/GenBank/DDBJ databases">
        <authorList>
            <person name="Zeng H."/>
            <person name="Chan Y.K."/>
            <person name="Watt R.M."/>
        </authorList>
    </citation>
    <scope>NUCLEOTIDE SEQUENCE</scope>
    <source>
        <strain evidence="2">ATCC 700773</strain>
    </source>
</reference>
<dbReference type="RefSeq" id="WP_210118091.1">
    <property type="nucleotide sequence ID" value="NZ_CP054257.1"/>
</dbReference>
<accession>A0A975IBX4</accession>
<reference evidence="2" key="2">
    <citation type="journal article" date="2021" name="Microbiol. Resour. Announc.">
        <title>Complete Genome Sequences of Three Human Oral Treponema parvum Isolates.</title>
        <authorList>
            <person name="Zeng H."/>
            <person name="Watt R.M."/>
        </authorList>
    </citation>
    <scope>NUCLEOTIDE SEQUENCE</scope>
    <source>
        <strain evidence="2">ATCC 700773</strain>
    </source>
</reference>
<dbReference type="SUPFAM" id="SSF88713">
    <property type="entry name" value="Glycoside hydrolase/deacetylase"/>
    <property type="match status" value="1"/>
</dbReference>
<name>A0A975IBX4_9SPIR</name>
<protein>
    <submittedName>
        <fullName evidence="2">Polysaccharide deacetylase family protein</fullName>
    </submittedName>
</protein>
<dbReference type="Proteomes" id="UP000671995">
    <property type="component" value="Chromosome"/>
</dbReference>
<sequence>MTKIVFSFDDGREDNIKVIQDVFVKKSIPATFNITTDYISDILLPNEKPCVNKALSKEQLMQIANYKLVEIAGHGKKHSNDCMNLIDGVCELREWLPNNKICGIASPYSQAKIQELIADKSKYISYNISYIRLGDRITSFRFIKKVLRKFNRMFFHIPLIFEWVHEQTFVDESDDFILYSVPILHSDTVAEITALIRRAVKKDKSLILMFHSVLHKGDPEYNSNWSWDWDKFETLITKVKDMQHQKFLKVVTTKGLMLGN</sequence>
<dbReference type="AlphaFoldDB" id="A0A975IBX4"/>
<dbReference type="EMBL" id="CP054257">
    <property type="protein sequence ID" value="QTQ11295.1"/>
    <property type="molecule type" value="Genomic_DNA"/>
</dbReference>
<feature type="domain" description="NodB homology" evidence="1">
    <location>
        <begin position="4"/>
        <end position="80"/>
    </location>
</feature>
<evidence type="ECO:0000313" key="2">
    <source>
        <dbReference type="EMBL" id="QTQ11295.1"/>
    </source>
</evidence>
<evidence type="ECO:0000313" key="3">
    <source>
        <dbReference type="Proteomes" id="UP000671995"/>
    </source>
</evidence>
<gene>
    <name evidence="2" type="ORF">HRI96_03240</name>
</gene>
<dbReference type="Pfam" id="PF01522">
    <property type="entry name" value="Polysacc_deac_1"/>
    <property type="match status" value="1"/>
</dbReference>
<organism evidence="2 3">
    <name type="scientific">Treponema parvum</name>
    <dbReference type="NCBI Taxonomy" id="138851"/>
    <lineage>
        <taxon>Bacteria</taxon>
        <taxon>Pseudomonadati</taxon>
        <taxon>Spirochaetota</taxon>
        <taxon>Spirochaetia</taxon>
        <taxon>Spirochaetales</taxon>
        <taxon>Treponemataceae</taxon>
        <taxon>Treponema</taxon>
    </lineage>
</organism>
<dbReference type="GO" id="GO:0016810">
    <property type="term" value="F:hydrolase activity, acting on carbon-nitrogen (but not peptide) bonds"/>
    <property type="evidence" value="ECO:0007669"/>
    <property type="project" value="InterPro"/>
</dbReference>
<evidence type="ECO:0000259" key="1">
    <source>
        <dbReference type="Pfam" id="PF01522"/>
    </source>
</evidence>
<dbReference type="InterPro" id="IPR011330">
    <property type="entry name" value="Glyco_hydro/deAcase_b/a-brl"/>
</dbReference>
<dbReference type="Gene3D" id="3.20.20.370">
    <property type="entry name" value="Glycoside hydrolase/deacetylase"/>
    <property type="match status" value="1"/>
</dbReference>
<dbReference type="GO" id="GO:0005975">
    <property type="term" value="P:carbohydrate metabolic process"/>
    <property type="evidence" value="ECO:0007669"/>
    <property type="project" value="InterPro"/>
</dbReference>
<proteinExistence type="predicted"/>
<dbReference type="InterPro" id="IPR002509">
    <property type="entry name" value="NODB_dom"/>
</dbReference>